<dbReference type="InterPro" id="IPR000436">
    <property type="entry name" value="Sushi_SCR_CCP_dom"/>
</dbReference>
<dbReference type="PROSITE" id="PS50923">
    <property type="entry name" value="SUSHI"/>
    <property type="match status" value="1"/>
</dbReference>
<protein>
    <recommendedName>
        <fullName evidence="7">Sushi domain-containing protein</fullName>
    </recommendedName>
</protein>
<comment type="subcellular location">
    <subcellularLocation>
        <location evidence="1">Virion</location>
    </subcellularLocation>
</comment>
<accession>A0A3B4FIF0</accession>
<dbReference type="PANTHER" id="PTHR45785:SF2">
    <property type="entry name" value="COMPLEMENT FACTOR H-RELATED"/>
    <property type="match status" value="1"/>
</dbReference>
<dbReference type="Ensembl" id="ENSPNYT00000009155.1">
    <property type="protein sequence ID" value="ENSPNYP00000008946.1"/>
    <property type="gene ID" value="ENSPNYG00000006803.1"/>
</dbReference>
<feature type="signal peptide" evidence="6">
    <location>
        <begin position="1"/>
        <end position="18"/>
    </location>
</feature>
<dbReference type="STRING" id="303518.ENSPNYP00000008946"/>
<evidence type="ECO:0000256" key="2">
    <source>
        <dbReference type="ARBA" id="ARBA00022659"/>
    </source>
</evidence>
<evidence type="ECO:0000259" key="7">
    <source>
        <dbReference type="PROSITE" id="PS50923"/>
    </source>
</evidence>
<evidence type="ECO:0000256" key="3">
    <source>
        <dbReference type="ARBA" id="ARBA00022729"/>
    </source>
</evidence>
<reference evidence="8" key="1">
    <citation type="submission" date="2023-09" db="UniProtKB">
        <authorList>
            <consortium name="Ensembl"/>
        </authorList>
    </citation>
    <scope>IDENTIFICATION</scope>
</reference>
<evidence type="ECO:0000313" key="8">
    <source>
        <dbReference type="Ensembl" id="ENSPNYP00000008946.1"/>
    </source>
</evidence>
<name>A0A3B4FIF0_9CICH</name>
<dbReference type="Pfam" id="PF00084">
    <property type="entry name" value="Sushi"/>
    <property type="match status" value="2"/>
</dbReference>
<dbReference type="InterPro" id="IPR035976">
    <property type="entry name" value="Sushi/SCR/CCP_sf"/>
</dbReference>
<dbReference type="GeneTree" id="ENSGT01150000287573"/>
<evidence type="ECO:0000256" key="1">
    <source>
        <dbReference type="ARBA" id="ARBA00004328"/>
    </source>
</evidence>
<feature type="chain" id="PRO_5017275870" description="Sushi domain-containing protein" evidence="6">
    <location>
        <begin position="19"/>
        <end position="211"/>
    </location>
</feature>
<evidence type="ECO:0000256" key="6">
    <source>
        <dbReference type="SAM" id="SignalP"/>
    </source>
</evidence>
<dbReference type="SUPFAM" id="SSF57535">
    <property type="entry name" value="Complement control module/SCR domain"/>
    <property type="match status" value="2"/>
</dbReference>
<dbReference type="Gene3D" id="2.10.70.10">
    <property type="entry name" value="Complement Module, domain 1"/>
    <property type="match status" value="3"/>
</dbReference>
<evidence type="ECO:0000256" key="5">
    <source>
        <dbReference type="PROSITE-ProRule" id="PRU00302"/>
    </source>
</evidence>
<comment type="caution">
    <text evidence="5">Lacks conserved residue(s) required for the propagation of feature annotation.</text>
</comment>
<keyword evidence="2 5" id="KW-0768">Sushi</keyword>
<dbReference type="PANTHER" id="PTHR45785">
    <property type="entry name" value="COMPLEMENT FACTOR H-RELATED"/>
    <property type="match status" value="1"/>
</dbReference>
<dbReference type="CDD" id="cd00033">
    <property type="entry name" value="CCP"/>
    <property type="match status" value="2"/>
</dbReference>
<sequence>MHALCILSVHLAFLLVTCIRPQDRLLSRWEASWRDETKKLGDTVRYTCISGYRRKDGVTRATCTRDGWEPNPLCEGMVNPPPKVENAVITTCYRKQYPSGSEVTYQCRDKYTIEGNSTLKCTAGEWKELNIQCIRTYIKIKYSEKKKYMTGEIIEYQCKNRTGIIGTATCQHGKWAKAIECEGKETLKKMQFSYKHPHVVQFVGLDNYSSL</sequence>
<dbReference type="SMART" id="SM00032">
    <property type="entry name" value="CCP"/>
    <property type="match status" value="3"/>
</dbReference>
<organism evidence="8">
    <name type="scientific">Pundamilia nyererei</name>
    <dbReference type="NCBI Taxonomy" id="303518"/>
    <lineage>
        <taxon>Eukaryota</taxon>
        <taxon>Metazoa</taxon>
        <taxon>Chordata</taxon>
        <taxon>Craniata</taxon>
        <taxon>Vertebrata</taxon>
        <taxon>Euteleostomi</taxon>
        <taxon>Actinopterygii</taxon>
        <taxon>Neopterygii</taxon>
        <taxon>Teleostei</taxon>
        <taxon>Neoteleostei</taxon>
        <taxon>Acanthomorphata</taxon>
        <taxon>Ovalentaria</taxon>
        <taxon>Cichlomorphae</taxon>
        <taxon>Cichliformes</taxon>
        <taxon>Cichlidae</taxon>
        <taxon>African cichlids</taxon>
        <taxon>Pseudocrenilabrinae</taxon>
        <taxon>Haplochromini</taxon>
        <taxon>Pundamilia</taxon>
    </lineage>
</organism>
<keyword evidence="4" id="KW-1015">Disulfide bond</keyword>
<keyword evidence="3 6" id="KW-0732">Signal</keyword>
<proteinExistence type="predicted"/>
<dbReference type="AlphaFoldDB" id="A0A3B4FIF0"/>
<feature type="domain" description="Sushi" evidence="7">
    <location>
        <begin position="76"/>
        <end position="135"/>
    </location>
</feature>
<dbReference type="InterPro" id="IPR051503">
    <property type="entry name" value="ComplSys_Reg/VirEntry_Med"/>
</dbReference>
<evidence type="ECO:0000256" key="4">
    <source>
        <dbReference type="ARBA" id="ARBA00023157"/>
    </source>
</evidence>